<feature type="transmembrane region" description="Helical" evidence="7">
    <location>
        <begin position="91"/>
        <end position="113"/>
    </location>
</feature>
<keyword evidence="3" id="KW-0732">Signal</keyword>
<dbReference type="InterPro" id="IPR051836">
    <property type="entry name" value="Kremen_rcpt"/>
</dbReference>
<comment type="caution">
    <text evidence="9">The sequence shown here is derived from an EMBL/GenBank/DDBJ whole genome shotgun (WGS) entry which is preliminary data.</text>
</comment>
<evidence type="ECO:0000256" key="5">
    <source>
        <dbReference type="ARBA" id="ARBA00023136"/>
    </source>
</evidence>
<sequence>MSEKNQYSTDLPPSYEVSSGFSQNAYATPGSVQAGYAPSGSVQAGYTSVGYSSGHVTAPHTSFPACSPGVGMTHQSGGPLPEAYQKMAQCWFITAIVTCIFFFPLGIPAAIFCHKAKKAAERGDNFEYLKYLKTGRGLAGAGIGLSIVAIINLSVQLPLRLGGREDVNIDGADGIYRYSTSTPQKRWKSMGTYIGCYPNPPELFSKPPVALRESSVYSCLSHCSFGGYTYAGIEDSNKCSCGDTYGYGNLWLENYKCDSYCSDESYGCGGDNNQTSIYSTKYLGCYNGSLAYEMDHIGDAVKPETCFSVCQRKGFDFVGLIDGGKCFCDLYYILGSRKLNDDLCDFKCKADPNSICGSKTASVVFPIH</sequence>
<evidence type="ECO:0000313" key="9">
    <source>
        <dbReference type="EMBL" id="KAF6029932.1"/>
    </source>
</evidence>
<dbReference type="SMART" id="SM00321">
    <property type="entry name" value="WSC"/>
    <property type="match status" value="2"/>
</dbReference>
<dbReference type="PANTHER" id="PTHR24269:SF16">
    <property type="entry name" value="PROTEIN SLG1"/>
    <property type="match status" value="1"/>
</dbReference>
<dbReference type="Proteomes" id="UP000593567">
    <property type="component" value="Unassembled WGS sequence"/>
</dbReference>
<dbReference type="AlphaFoldDB" id="A0A7J7JU84"/>
<keyword evidence="4 7" id="KW-1133">Transmembrane helix</keyword>
<evidence type="ECO:0000313" key="10">
    <source>
        <dbReference type="Proteomes" id="UP000593567"/>
    </source>
</evidence>
<evidence type="ECO:0000256" key="4">
    <source>
        <dbReference type="ARBA" id="ARBA00022989"/>
    </source>
</evidence>
<evidence type="ECO:0000256" key="6">
    <source>
        <dbReference type="ARBA" id="ARBA00023180"/>
    </source>
</evidence>
<evidence type="ECO:0000256" key="1">
    <source>
        <dbReference type="ARBA" id="ARBA00004167"/>
    </source>
</evidence>
<feature type="transmembrane region" description="Helical" evidence="7">
    <location>
        <begin position="134"/>
        <end position="155"/>
    </location>
</feature>
<keyword evidence="5 7" id="KW-0472">Membrane</keyword>
<dbReference type="Pfam" id="PF01822">
    <property type="entry name" value="WSC"/>
    <property type="match status" value="2"/>
</dbReference>
<proteinExistence type="predicted"/>
<dbReference type="GO" id="GO:0005886">
    <property type="term" value="C:plasma membrane"/>
    <property type="evidence" value="ECO:0007669"/>
    <property type="project" value="TreeGrafter"/>
</dbReference>
<organism evidence="9 10">
    <name type="scientific">Bugula neritina</name>
    <name type="common">Brown bryozoan</name>
    <name type="synonym">Sertularia neritina</name>
    <dbReference type="NCBI Taxonomy" id="10212"/>
    <lineage>
        <taxon>Eukaryota</taxon>
        <taxon>Metazoa</taxon>
        <taxon>Spiralia</taxon>
        <taxon>Lophotrochozoa</taxon>
        <taxon>Bryozoa</taxon>
        <taxon>Gymnolaemata</taxon>
        <taxon>Cheilostomatida</taxon>
        <taxon>Flustrina</taxon>
        <taxon>Buguloidea</taxon>
        <taxon>Bugulidae</taxon>
        <taxon>Bugula</taxon>
    </lineage>
</organism>
<accession>A0A7J7JU84</accession>
<evidence type="ECO:0000256" key="2">
    <source>
        <dbReference type="ARBA" id="ARBA00022692"/>
    </source>
</evidence>
<evidence type="ECO:0000259" key="8">
    <source>
        <dbReference type="PROSITE" id="PS51212"/>
    </source>
</evidence>
<dbReference type="InterPro" id="IPR002889">
    <property type="entry name" value="WSC_carb-bd"/>
</dbReference>
<dbReference type="PROSITE" id="PS51212">
    <property type="entry name" value="WSC"/>
    <property type="match status" value="1"/>
</dbReference>
<comment type="subcellular location">
    <subcellularLocation>
        <location evidence="1">Membrane</location>
        <topology evidence="1">Single-pass membrane protein</topology>
    </subcellularLocation>
</comment>
<dbReference type="EMBL" id="VXIV02001775">
    <property type="protein sequence ID" value="KAF6029932.1"/>
    <property type="molecule type" value="Genomic_DNA"/>
</dbReference>
<evidence type="ECO:0000256" key="7">
    <source>
        <dbReference type="SAM" id="Phobius"/>
    </source>
</evidence>
<keyword evidence="10" id="KW-1185">Reference proteome</keyword>
<dbReference type="OrthoDB" id="6134789at2759"/>
<keyword evidence="6" id="KW-0325">Glycoprotein</keyword>
<feature type="domain" description="WSC" evidence="8">
    <location>
        <begin position="190"/>
        <end position="281"/>
    </location>
</feature>
<evidence type="ECO:0000256" key="3">
    <source>
        <dbReference type="ARBA" id="ARBA00022729"/>
    </source>
</evidence>
<name>A0A7J7JU84_BUGNE</name>
<keyword evidence="2 7" id="KW-0812">Transmembrane</keyword>
<protein>
    <recommendedName>
        <fullName evidence="8">WSC domain-containing protein</fullName>
    </recommendedName>
</protein>
<gene>
    <name evidence="9" type="ORF">EB796_011762</name>
</gene>
<dbReference type="PANTHER" id="PTHR24269">
    <property type="entry name" value="KREMEN PROTEIN"/>
    <property type="match status" value="1"/>
</dbReference>
<reference evidence="9" key="1">
    <citation type="submission" date="2020-06" db="EMBL/GenBank/DDBJ databases">
        <title>Draft genome of Bugula neritina, a colonial animal packing powerful symbionts and potential medicines.</title>
        <authorList>
            <person name="Rayko M."/>
        </authorList>
    </citation>
    <scope>NUCLEOTIDE SEQUENCE [LARGE SCALE GENOMIC DNA]</scope>
    <source>
        <strain evidence="9">Kwan_BN1</strain>
    </source>
</reference>